<evidence type="ECO:0000313" key="2">
    <source>
        <dbReference type="EMBL" id="SAL53382.1"/>
    </source>
</evidence>
<keyword evidence="3" id="KW-1185">Reference proteome</keyword>
<dbReference type="Proteomes" id="UP000054740">
    <property type="component" value="Unassembled WGS sequence"/>
</dbReference>
<reference evidence="3" key="1">
    <citation type="submission" date="2016-01" db="EMBL/GenBank/DDBJ databases">
        <authorList>
            <person name="Peeters C."/>
        </authorList>
    </citation>
    <scope>NUCLEOTIDE SEQUENCE [LARGE SCALE GENOMIC DNA]</scope>
</reference>
<feature type="compositionally biased region" description="Polar residues" evidence="1">
    <location>
        <begin position="33"/>
        <end position="43"/>
    </location>
</feature>
<gene>
    <name evidence="2" type="ORF">AWB70_04450</name>
</gene>
<sequence>MNVTGPIPSHATQASSHALPIRRSADTPAVETANPNAKTTTPGNPAHLGNHVDTTA</sequence>
<organism evidence="2 3">
    <name type="scientific">Caballeronia cordobensis</name>
    <name type="common">Burkholderia cordobensis</name>
    <dbReference type="NCBI Taxonomy" id="1353886"/>
    <lineage>
        <taxon>Bacteria</taxon>
        <taxon>Pseudomonadati</taxon>
        <taxon>Pseudomonadota</taxon>
        <taxon>Betaproteobacteria</taxon>
        <taxon>Burkholderiales</taxon>
        <taxon>Burkholderiaceae</taxon>
        <taxon>Caballeronia</taxon>
    </lineage>
</organism>
<dbReference type="RefSeq" id="WP_159680290.1">
    <property type="nucleotide sequence ID" value="NZ_AP014578.1"/>
</dbReference>
<dbReference type="EMBL" id="FCNY02000011">
    <property type="protein sequence ID" value="SAL53382.1"/>
    <property type="molecule type" value="Genomic_DNA"/>
</dbReference>
<dbReference type="AlphaFoldDB" id="A0A158I9V6"/>
<proteinExistence type="predicted"/>
<name>A0A158I9V6_CABCO</name>
<protein>
    <submittedName>
        <fullName evidence="2">Uncharacterized protein</fullName>
    </submittedName>
</protein>
<evidence type="ECO:0000313" key="3">
    <source>
        <dbReference type="Proteomes" id="UP000054740"/>
    </source>
</evidence>
<accession>A0A158I9V6</accession>
<feature type="region of interest" description="Disordered" evidence="1">
    <location>
        <begin position="1"/>
        <end position="56"/>
    </location>
</feature>
<evidence type="ECO:0000256" key="1">
    <source>
        <dbReference type="SAM" id="MobiDB-lite"/>
    </source>
</evidence>